<organism evidence="1 2">
    <name type="scientific">Candidatus Pseudobacter hemicellulosilyticus</name>
    <dbReference type="NCBI Taxonomy" id="3121375"/>
    <lineage>
        <taxon>Bacteria</taxon>
        <taxon>Pseudomonadati</taxon>
        <taxon>Bacteroidota</taxon>
        <taxon>Chitinophagia</taxon>
        <taxon>Chitinophagales</taxon>
        <taxon>Chitinophagaceae</taxon>
        <taxon>Pseudobacter</taxon>
    </lineage>
</organism>
<evidence type="ECO:0000313" key="2">
    <source>
        <dbReference type="Proteomes" id="UP001220610"/>
    </source>
</evidence>
<protein>
    <submittedName>
        <fullName evidence="1">Uncharacterized protein</fullName>
    </submittedName>
</protein>
<reference evidence="1" key="1">
    <citation type="submission" date="2023-03" db="EMBL/GenBank/DDBJ databases">
        <title>Andean soil-derived lignocellulolytic bacterial consortium as a source of novel taxa and putative plastic-active enzymes.</title>
        <authorList>
            <person name="Diaz-Garcia L."/>
            <person name="Chuvochina M."/>
            <person name="Feuerriegel G."/>
            <person name="Bunk B."/>
            <person name="Sproer C."/>
            <person name="Streit W.R."/>
            <person name="Rodriguez L.M."/>
            <person name="Overmann J."/>
            <person name="Jimenez D.J."/>
        </authorList>
    </citation>
    <scope>NUCLEOTIDE SEQUENCE</scope>
    <source>
        <strain evidence="1">MAG 7</strain>
    </source>
</reference>
<dbReference type="EMBL" id="CP119311">
    <property type="protein sequence ID" value="WEK36618.1"/>
    <property type="molecule type" value="Genomic_DNA"/>
</dbReference>
<dbReference type="Proteomes" id="UP001220610">
    <property type="component" value="Chromosome"/>
</dbReference>
<gene>
    <name evidence="1" type="ORF">P0Y53_03815</name>
</gene>
<name>A0AAJ6BGY7_9BACT</name>
<sequence length="367" mass="41694">MTAGDAEMAALFGRIRQLPVGPQLECWVIYNRVYPSGVGVTENAFLLQLVPNQHFSVIHRYQERYFLQDPVLLAAAFRMTEVEGDAGRTIIISWGHGSVFGLFRDEGAKGILTNEGLGEALARGLQRPAELVILMNCGMQNIYTCFSLRAVCQVLVAPMGTIRWPGYPFEAMAAWLTADPGMSARELGRRLTAAIHELPVTGWQQEWAVFAADLQQLGPCLELLNGLADTLIHLLQTEGKRYYRILSDMPGSLRYHDTENYMTDLRKFLSILVRNDPERFGSWPDRLEQLLQALFLPDPYIGEGYRHKKPSPSGLGVLYPQDFDKFFVLDDAVYPVFFDRHSQYYLRINEVCGWLDFLRCYQAIRQG</sequence>
<proteinExistence type="predicted"/>
<accession>A0AAJ6BGY7</accession>
<dbReference type="AlphaFoldDB" id="A0AAJ6BGY7"/>
<evidence type="ECO:0000313" key="1">
    <source>
        <dbReference type="EMBL" id="WEK36618.1"/>
    </source>
</evidence>